<feature type="compositionally biased region" description="Low complexity" evidence="1">
    <location>
        <begin position="78"/>
        <end position="91"/>
    </location>
</feature>
<feature type="region of interest" description="Disordered" evidence="1">
    <location>
        <begin position="222"/>
        <end position="281"/>
    </location>
</feature>
<dbReference type="AlphaFoldDB" id="A0A1V9YYJ0"/>
<keyword evidence="3" id="KW-1185">Reference proteome</keyword>
<organism evidence="2 3">
    <name type="scientific">Achlya hypogyna</name>
    <name type="common">Oomycete</name>
    <name type="synonym">Protoachlya hypogyna</name>
    <dbReference type="NCBI Taxonomy" id="1202772"/>
    <lineage>
        <taxon>Eukaryota</taxon>
        <taxon>Sar</taxon>
        <taxon>Stramenopiles</taxon>
        <taxon>Oomycota</taxon>
        <taxon>Saprolegniomycetes</taxon>
        <taxon>Saprolegniales</taxon>
        <taxon>Achlyaceae</taxon>
        <taxon>Achlya</taxon>
    </lineage>
</organism>
<dbReference type="GO" id="GO:0008608">
    <property type="term" value="P:attachment of spindle microtubules to kinetochore"/>
    <property type="evidence" value="ECO:0007669"/>
    <property type="project" value="InterPro"/>
</dbReference>
<protein>
    <submittedName>
        <fullName evidence="2">Uncharacterized protein</fullName>
    </submittedName>
</protein>
<reference evidence="2 3" key="1">
    <citation type="journal article" date="2014" name="Genome Biol. Evol.">
        <title>The secreted proteins of Achlya hypogyna and Thraustotheca clavata identify the ancestral oomycete secretome and reveal gene acquisitions by horizontal gene transfer.</title>
        <authorList>
            <person name="Misner I."/>
            <person name="Blouin N."/>
            <person name="Leonard G."/>
            <person name="Richards T.A."/>
            <person name="Lane C.E."/>
        </authorList>
    </citation>
    <scope>NUCLEOTIDE SEQUENCE [LARGE SCALE GENOMIC DNA]</scope>
    <source>
        <strain evidence="2 3">ATCC 48635</strain>
    </source>
</reference>
<evidence type="ECO:0000313" key="2">
    <source>
        <dbReference type="EMBL" id="OQR90816.1"/>
    </source>
</evidence>
<dbReference type="GO" id="GO:0072686">
    <property type="term" value="C:mitotic spindle"/>
    <property type="evidence" value="ECO:0007669"/>
    <property type="project" value="InterPro"/>
</dbReference>
<dbReference type="EMBL" id="JNBR01000580">
    <property type="protein sequence ID" value="OQR90816.1"/>
    <property type="molecule type" value="Genomic_DNA"/>
</dbReference>
<proteinExistence type="predicted"/>
<dbReference type="Proteomes" id="UP000243579">
    <property type="component" value="Unassembled WGS sequence"/>
</dbReference>
<comment type="caution">
    <text evidence="2">The sequence shown here is derived from an EMBL/GenBank/DDBJ whole genome shotgun (WGS) entry which is preliminary data.</text>
</comment>
<name>A0A1V9YYJ0_ACHHY</name>
<accession>A0A1V9YYJ0</accession>
<evidence type="ECO:0000256" key="1">
    <source>
        <dbReference type="SAM" id="MobiDB-lite"/>
    </source>
</evidence>
<evidence type="ECO:0000313" key="3">
    <source>
        <dbReference type="Proteomes" id="UP000243579"/>
    </source>
</evidence>
<dbReference type="Pfam" id="PF08655">
    <property type="entry name" value="DASH_Ask1"/>
    <property type="match status" value="1"/>
</dbReference>
<dbReference type="GO" id="GO:0042729">
    <property type="term" value="C:DASH complex"/>
    <property type="evidence" value="ECO:0007669"/>
    <property type="project" value="InterPro"/>
</dbReference>
<dbReference type="InterPro" id="IPR013964">
    <property type="entry name" value="DASH_Ask1"/>
</dbReference>
<feature type="region of interest" description="Disordered" evidence="1">
    <location>
        <begin position="117"/>
        <end position="178"/>
    </location>
</feature>
<sequence>MEEELEQKMTFVLADIDAQLSKAHKEATLLLRSVRRHGATTRQMHAHCMLFQDLFAQLQDPRKGKAPTRPHETATVMDTSTLSDSAAAASDGTDERYDSFLMHDIDEQEVQLKTTVLEKEKVSKPPKSASALSDSNLSLDVPSPAMRRTPFMRPPTAHTPHHPPSSLQSVHMPTPELPVLSGNVQVLGTPSVYSGNPSPRLNTSILNSSTSSFQVELTTTTPMRYRPPKTTDLDSSELSSQHARSPEMPVLSRHVTLHDTPFEGPDEDEEEEAKAPATPERQFTFTSSAIKATEDNGLRTPHWAATPATNLRRRFSAVADATSTPVRKTPRKDPDELLSPNLGSPLLSTKLRVMTPHTPLSNRLAGADSSFQPGADSLWASSPTEPIPAFDLSLFPVAFQRGMAAYQMTTLYSLFREDAQQALTLAELLEKMSDCEPERLEIFLETLVSRRLLRPFVVEGTMYWQVSTT</sequence>
<feature type="region of interest" description="Disordered" evidence="1">
    <location>
        <begin position="61"/>
        <end position="93"/>
    </location>
</feature>
<feature type="compositionally biased region" description="Low complexity" evidence="1">
    <location>
        <begin position="128"/>
        <end position="140"/>
    </location>
</feature>
<feature type="region of interest" description="Disordered" evidence="1">
    <location>
        <begin position="320"/>
        <end position="343"/>
    </location>
</feature>
<gene>
    <name evidence="2" type="ORF">ACHHYP_05223</name>
</gene>
<dbReference type="OrthoDB" id="159965at2759"/>